<organism evidence="2">
    <name type="scientific">Arion vulgaris</name>
    <dbReference type="NCBI Taxonomy" id="1028688"/>
    <lineage>
        <taxon>Eukaryota</taxon>
        <taxon>Metazoa</taxon>
        <taxon>Spiralia</taxon>
        <taxon>Lophotrochozoa</taxon>
        <taxon>Mollusca</taxon>
        <taxon>Gastropoda</taxon>
        <taxon>Heterobranchia</taxon>
        <taxon>Euthyneura</taxon>
        <taxon>Panpulmonata</taxon>
        <taxon>Eupulmonata</taxon>
        <taxon>Stylommatophora</taxon>
        <taxon>Helicina</taxon>
        <taxon>Arionoidea</taxon>
        <taxon>Arionidae</taxon>
        <taxon>Arion</taxon>
    </lineage>
</organism>
<feature type="non-terminal residue" evidence="2">
    <location>
        <position position="107"/>
    </location>
</feature>
<evidence type="ECO:0000256" key="1">
    <source>
        <dbReference type="SAM" id="MobiDB-lite"/>
    </source>
</evidence>
<name>A0A0B6Z436_9EUPU</name>
<gene>
    <name evidence="2" type="primary">ORF47899</name>
</gene>
<sequence>SDHTDEYTSFHSNEMPFYTSTPKRHQEPFSLIEYGSTDGNSKQMSCERPFPVKCDITKRFSDRSQSLSPISHQHLIEDAYTDNFGIYHPEKKVSAYSRDHEPRYMDS</sequence>
<reference evidence="2" key="1">
    <citation type="submission" date="2014-12" db="EMBL/GenBank/DDBJ databases">
        <title>Insight into the proteome of Arion vulgaris.</title>
        <authorList>
            <person name="Aradska J."/>
            <person name="Bulat T."/>
            <person name="Smidak R."/>
            <person name="Sarate P."/>
            <person name="Gangsoo J."/>
            <person name="Sialana F."/>
            <person name="Bilban M."/>
            <person name="Lubec G."/>
        </authorList>
    </citation>
    <scope>NUCLEOTIDE SEQUENCE</scope>
    <source>
        <tissue evidence="2">Skin</tissue>
    </source>
</reference>
<dbReference type="EMBL" id="HACG01016453">
    <property type="protein sequence ID" value="CEK63318.1"/>
    <property type="molecule type" value="Transcribed_RNA"/>
</dbReference>
<proteinExistence type="predicted"/>
<feature type="non-terminal residue" evidence="2">
    <location>
        <position position="1"/>
    </location>
</feature>
<dbReference type="AlphaFoldDB" id="A0A0B6Z436"/>
<accession>A0A0B6Z436</accession>
<feature type="region of interest" description="Disordered" evidence="1">
    <location>
        <begin position="1"/>
        <end position="24"/>
    </location>
</feature>
<protein>
    <submittedName>
        <fullName evidence="2">Uncharacterized protein</fullName>
    </submittedName>
</protein>
<evidence type="ECO:0000313" key="2">
    <source>
        <dbReference type="EMBL" id="CEK63318.1"/>
    </source>
</evidence>